<dbReference type="EMBL" id="JBHSRI010000004">
    <property type="protein sequence ID" value="MFC6038847.1"/>
    <property type="molecule type" value="Genomic_DNA"/>
</dbReference>
<dbReference type="RefSeq" id="WP_377732948.1">
    <property type="nucleotide sequence ID" value="NZ_JBHSRI010000004.1"/>
</dbReference>
<dbReference type="PANTHER" id="PTHR41317">
    <property type="entry name" value="PD-(D_E)XK NUCLEASE FAMILY TRANSPOSASE"/>
    <property type="match status" value="1"/>
</dbReference>
<dbReference type="PANTHER" id="PTHR41317:SF1">
    <property type="entry name" value="PD-(D_E)XK NUCLEASE FAMILY TRANSPOSASE"/>
    <property type="match status" value="1"/>
</dbReference>
<dbReference type="NCBIfam" id="TIGR01784">
    <property type="entry name" value="T_den_put_tspse"/>
    <property type="match status" value="1"/>
</dbReference>
<evidence type="ECO:0000313" key="2">
    <source>
        <dbReference type="Proteomes" id="UP001596170"/>
    </source>
</evidence>
<comment type="caution">
    <text evidence="1">The sequence shown here is derived from an EMBL/GenBank/DDBJ whole genome shotgun (WGS) entry which is preliminary data.</text>
</comment>
<sequence length="316" mass="36220">MWKSFFVVLDIKEIVFVDPHLEMNHADDKASIMDIRVLSNDNSMINIEIQLQNHHAFPERMLMYWAKMYANQDRKRQPYSKLNKTIQIAVTDFNFLPKEHFHSKFLLTETEDQFVYSHHIEMHVLELTKIDMTHIKEATALEKWLLFIKGDQKVKEGLAMEEPTFSKAYQALQDLSQDQLARYHAMSSERTERTRIQIEEDARVAVEESLRKGIEEGREIGKEIGINEGKAMGISEGKEIGISEGKEMGISEGKAIGINEGKAVGKEEGKKIGQEEGINLERKNNIQKMAAAGMTIEQIASILEIPRTEVEKFANK</sequence>
<dbReference type="InterPro" id="IPR010106">
    <property type="entry name" value="RpnA"/>
</dbReference>
<proteinExistence type="predicted"/>
<protein>
    <submittedName>
        <fullName evidence="1">Rpn family recombination-promoting nuclease/putative transposase</fullName>
    </submittedName>
</protein>
<name>A0ABW1L6R9_9BACL</name>
<accession>A0ABW1L6R9</accession>
<reference evidence="2" key="1">
    <citation type="journal article" date="2019" name="Int. J. Syst. Evol. Microbiol.">
        <title>The Global Catalogue of Microorganisms (GCM) 10K type strain sequencing project: providing services to taxonomists for standard genome sequencing and annotation.</title>
        <authorList>
            <consortium name="The Broad Institute Genomics Platform"/>
            <consortium name="The Broad Institute Genome Sequencing Center for Infectious Disease"/>
            <person name="Wu L."/>
            <person name="Ma J."/>
        </authorList>
    </citation>
    <scope>NUCLEOTIDE SEQUENCE [LARGE SCALE GENOMIC DNA]</scope>
    <source>
        <strain evidence="2">CCUG 54527</strain>
    </source>
</reference>
<organism evidence="1 2">
    <name type="scientific">Paenisporosarcina macmurdoensis</name>
    <dbReference type="NCBI Taxonomy" id="212659"/>
    <lineage>
        <taxon>Bacteria</taxon>
        <taxon>Bacillati</taxon>
        <taxon>Bacillota</taxon>
        <taxon>Bacilli</taxon>
        <taxon>Bacillales</taxon>
        <taxon>Caryophanaceae</taxon>
        <taxon>Paenisporosarcina</taxon>
    </lineage>
</organism>
<dbReference type="Proteomes" id="UP001596170">
    <property type="component" value="Unassembled WGS sequence"/>
</dbReference>
<gene>
    <name evidence="1" type="ORF">ACFPYN_05185</name>
</gene>
<evidence type="ECO:0000313" key="1">
    <source>
        <dbReference type="EMBL" id="MFC6038847.1"/>
    </source>
</evidence>
<keyword evidence="2" id="KW-1185">Reference proteome</keyword>
<dbReference type="Pfam" id="PF12784">
    <property type="entry name" value="PDDEXK_2"/>
    <property type="match status" value="1"/>
</dbReference>